<dbReference type="OrthoDB" id="7595506at2"/>
<gene>
    <name evidence="1" type="ORF">D1222_03240</name>
</gene>
<dbReference type="AlphaFoldDB" id="A0A399RNA5"/>
<name>A0A399RNA5_9PROT</name>
<keyword evidence="2" id="KW-1185">Reference proteome</keyword>
<comment type="caution">
    <text evidence="1">The sequence shown here is derived from an EMBL/GenBank/DDBJ whole genome shotgun (WGS) entry which is preliminary data.</text>
</comment>
<accession>A0A399RNA5</accession>
<dbReference type="RefSeq" id="WP_119452789.1">
    <property type="nucleotide sequence ID" value="NZ_QWGA01000003.1"/>
</dbReference>
<protein>
    <submittedName>
        <fullName evidence="1">Uncharacterized protein</fullName>
    </submittedName>
</protein>
<dbReference type="EMBL" id="QWGA01000003">
    <property type="protein sequence ID" value="RIJ31292.1"/>
    <property type="molecule type" value="Genomic_DNA"/>
</dbReference>
<reference evidence="1 2" key="1">
    <citation type="submission" date="2018-08" db="EMBL/GenBank/DDBJ databases">
        <title>Henriciella mobilis sp. nov., isolated from seawater.</title>
        <authorList>
            <person name="Cheng H."/>
            <person name="Wu Y.-H."/>
            <person name="Xu X.-W."/>
            <person name="Guo L.-L."/>
        </authorList>
    </citation>
    <scope>NUCLEOTIDE SEQUENCE [LARGE SCALE GENOMIC DNA]</scope>
    <source>
        <strain evidence="1 2">CCUG67844</strain>
    </source>
</reference>
<evidence type="ECO:0000313" key="1">
    <source>
        <dbReference type="EMBL" id="RIJ31292.1"/>
    </source>
</evidence>
<organism evidence="1 2">
    <name type="scientific">Henriciella algicola</name>
    <dbReference type="NCBI Taxonomy" id="1608422"/>
    <lineage>
        <taxon>Bacteria</taxon>
        <taxon>Pseudomonadati</taxon>
        <taxon>Pseudomonadota</taxon>
        <taxon>Alphaproteobacteria</taxon>
        <taxon>Hyphomonadales</taxon>
        <taxon>Hyphomonadaceae</taxon>
        <taxon>Henriciella</taxon>
    </lineage>
</organism>
<evidence type="ECO:0000313" key="2">
    <source>
        <dbReference type="Proteomes" id="UP000265845"/>
    </source>
</evidence>
<dbReference type="Proteomes" id="UP000265845">
    <property type="component" value="Unassembled WGS sequence"/>
</dbReference>
<sequence>MAGRRAEQSLPKAILEKSSLRGLEYAWHPDDIPEVIEAARVAGLKSLGGQLQFRLPDATCEIYWIEVDQFGTEVDPDEAARRTLAQFHAIYSKDSWFREGRTFPAVREYEKAGGNLNAAMCFVWYLER</sequence>
<proteinExistence type="predicted"/>